<dbReference type="InterPro" id="IPR027005">
    <property type="entry name" value="PMT-like"/>
</dbReference>
<dbReference type="GO" id="GO:0004169">
    <property type="term" value="F:dolichyl-phosphate-mannose-protein mannosyltransferase activity"/>
    <property type="evidence" value="ECO:0007669"/>
    <property type="project" value="UniProtKB-UniRule"/>
</dbReference>
<feature type="transmembrane region" description="Helical" evidence="10">
    <location>
        <begin position="403"/>
        <end position="420"/>
    </location>
</feature>
<feature type="transmembrane region" description="Helical" evidence="10">
    <location>
        <begin position="176"/>
        <end position="200"/>
    </location>
</feature>
<keyword evidence="5 10" id="KW-0808">Transferase</keyword>
<evidence type="ECO:0000259" key="12">
    <source>
        <dbReference type="Pfam" id="PF16192"/>
    </source>
</evidence>
<dbReference type="GO" id="GO:0005886">
    <property type="term" value="C:plasma membrane"/>
    <property type="evidence" value="ECO:0007669"/>
    <property type="project" value="UniProtKB-SubCell"/>
</dbReference>
<evidence type="ECO:0000259" key="11">
    <source>
        <dbReference type="Pfam" id="PF02366"/>
    </source>
</evidence>
<feature type="domain" description="Protein O-mannosyl-transferase C-terminal four TM" evidence="12">
    <location>
        <begin position="339"/>
        <end position="538"/>
    </location>
</feature>
<proteinExistence type="inferred from homology"/>
<evidence type="ECO:0000256" key="1">
    <source>
        <dbReference type="ARBA" id="ARBA00004127"/>
    </source>
</evidence>
<dbReference type="OrthoDB" id="9776737at2"/>
<evidence type="ECO:0000313" key="14">
    <source>
        <dbReference type="Proteomes" id="UP000265742"/>
    </source>
</evidence>
<feature type="transmembrane region" description="Helical" evidence="10">
    <location>
        <begin position="450"/>
        <end position="474"/>
    </location>
</feature>
<comment type="caution">
    <text evidence="13">The sequence shown here is derived from an EMBL/GenBank/DDBJ whole genome shotgun (WGS) entry which is preliminary data.</text>
</comment>
<dbReference type="RefSeq" id="WP_119481066.1">
    <property type="nucleotide sequence ID" value="NZ_QXTG01000001.1"/>
</dbReference>
<accession>A0A3A1U1B6</accession>
<dbReference type="GO" id="GO:0012505">
    <property type="term" value="C:endomembrane system"/>
    <property type="evidence" value="ECO:0007669"/>
    <property type="project" value="UniProtKB-SubCell"/>
</dbReference>
<gene>
    <name evidence="13" type="ORF">D1781_04660</name>
</gene>
<evidence type="ECO:0000256" key="6">
    <source>
        <dbReference type="ARBA" id="ARBA00022692"/>
    </source>
</evidence>
<feature type="transmembrane region" description="Helical" evidence="10">
    <location>
        <begin position="499"/>
        <end position="518"/>
    </location>
</feature>
<dbReference type="AlphaFoldDB" id="A0A3A1U1B6"/>
<evidence type="ECO:0000256" key="9">
    <source>
        <dbReference type="ARBA" id="ARBA00093617"/>
    </source>
</evidence>
<comment type="similarity">
    <text evidence="3 10">Belongs to the glycosyltransferase 39 family.</text>
</comment>
<comment type="function">
    <text evidence="10">Protein O-mannosyltransferase that catalyzes the transfer of a single mannose residue from a polyprenol phospho-mannosyl lipidic donor to the hydroxyl group of selected serine and threonine residues in acceptor proteins.</text>
</comment>
<evidence type="ECO:0000313" key="13">
    <source>
        <dbReference type="EMBL" id="RIX30705.1"/>
    </source>
</evidence>
<reference evidence="14" key="1">
    <citation type="submission" date="2018-09" db="EMBL/GenBank/DDBJ databases">
        <authorList>
            <person name="Kim I."/>
        </authorList>
    </citation>
    <scope>NUCLEOTIDE SEQUENCE [LARGE SCALE GENOMIC DNA]</scope>
    <source>
        <strain evidence="14">DD4a</strain>
    </source>
</reference>
<feature type="domain" description="ArnT-like N-terminal" evidence="11">
    <location>
        <begin position="100"/>
        <end position="263"/>
    </location>
</feature>
<organism evidence="13 14">
    <name type="scientific">Amnibacterium setariae</name>
    <dbReference type="NCBI Taxonomy" id="2306585"/>
    <lineage>
        <taxon>Bacteria</taxon>
        <taxon>Bacillati</taxon>
        <taxon>Actinomycetota</taxon>
        <taxon>Actinomycetes</taxon>
        <taxon>Micrococcales</taxon>
        <taxon>Microbacteriaceae</taxon>
        <taxon>Amnibacterium</taxon>
    </lineage>
</organism>
<dbReference type="InterPro" id="IPR032421">
    <property type="entry name" value="PMT_4TMC"/>
</dbReference>
<evidence type="ECO:0000256" key="3">
    <source>
        <dbReference type="ARBA" id="ARBA00007222"/>
    </source>
</evidence>
<keyword evidence="4 10" id="KW-0328">Glycosyltransferase</keyword>
<evidence type="ECO:0000256" key="7">
    <source>
        <dbReference type="ARBA" id="ARBA00022989"/>
    </source>
</evidence>
<feature type="transmembrane region" description="Helical" evidence="10">
    <location>
        <begin position="135"/>
        <end position="156"/>
    </location>
</feature>
<dbReference type="PANTHER" id="PTHR10050">
    <property type="entry name" value="DOLICHYL-PHOSPHATE-MANNOSE--PROTEIN MANNOSYLTRANSFERASE"/>
    <property type="match status" value="1"/>
</dbReference>
<evidence type="ECO:0000256" key="8">
    <source>
        <dbReference type="ARBA" id="ARBA00023136"/>
    </source>
</evidence>
<feature type="transmembrane region" description="Helical" evidence="10">
    <location>
        <begin position="289"/>
        <end position="311"/>
    </location>
</feature>
<feature type="transmembrane region" description="Helical" evidence="10">
    <location>
        <begin position="221"/>
        <end position="243"/>
    </location>
</feature>
<name>A0A3A1U1B6_9MICO</name>
<dbReference type="UniPathway" id="UPA00378"/>
<comment type="pathway">
    <text evidence="2 10">Protein modification; protein glycosylation.</text>
</comment>
<dbReference type="EMBL" id="QXTG01000001">
    <property type="protein sequence ID" value="RIX30705.1"/>
    <property type="molecule type" value="Genomic_DNA"/>
</dbReference>
<dbReference type="Pfam" id="PF16192">
    <property type="entry name" value="PMT_4TMC"/>
    <property type="match status" value="1"/>
</dbReference>
<keyword evidence="7 10" id="KW-1133">Transmembrane helix</keyword>
<keyword evidence="8 10" id="KW-0472">Membrane</keyword>
<protein>
    <recommendedName>
        <fullName evidence="9 10">Polyprenol-phosphate-mannose--protein mannosyltransferase</fullName>
        <ecNumber evidence="10">2.4.1.-</ecNumber>
    </recommendedName>
</protein>
<feature type="transmembrane region" description="Helical" evidence="10">
    <location>
        <begin position="427"/>
        <end position="444"/>
    </location>
</feature>
<evidence type="ECO:0000256" key="5">
    <source>
        <dbReference type="ARBA" id="ARBA00022679"/>
    </source>
</evidence>
<dbReference type="Proteomes" id="UP000265742">
    <property type="component" value="Unassembled WGS sequence"/>
</dbReference>
<evidence type="ECO:0000256" key="2">
    <source>
        <dbReference type="ARBA" id="ARBA00004922"/>
    </source>
</evidence>
<keyword evidence="6 10" id="KW-0812">Transmembrane</keyword>
<dbReference type="PANTHER" id="PTHR10050:SF46">
    <property type="entry name" value="PROTEIN O-MANNOSYL-TRANSFERASE 2"/>
    <property type="match status" value="1"/>
</dbReference>
<evidence type="ECO:0000256" key="10">
    <source>
        <dbReference type="RuleBase" id="RU367007"/>
    </source>
</evidence>
<dbReference type="Pfam" id="PF02366">
    <property type="entry name" value="PMT"/>
    <property type="match status" value="1"/>
</dbReference>
<keyword evidence="14" id="KW-1185">Reference proteome</keyword>
<sequence>MSQAVAPAPVTAARQTLFDRISYWARYGPPAVLLIAAVSRLVGLGYPPKLVFDETYYVKDAWTLWHLGYEGTWPAKTSEGLPAGFANADAAFAAGRVDFYSAAAQYIAHPPLGKWIIGLGEMVAGGAQNPYGWRLSVAVVGILAVALLMLVAHRMFATPLVTTLAGGFLAIDNQAIVMSRVGLLDNIVMLLALAGFACVLEDRFWSERRLGEWLMRRRRGIGDWGPTLLWRPWLIGAGLAFGFCCAVKWSGIYFIAAFGVYVVGTDLLLRRRAGVRFWHLAGLLKQAPVNAISLLPPALAAYLLGWTGWFVTSGGYDRRFVEDGGARFTGFFAWVPVPIQDLWAWTKDIYAFHTGLSSPHPYKAPALGWPIIARPTSMWWDANAGDCGGSSCVSAITDLPNPLLWYAAVAASVYLVVRFVRRREWQAALILMGFVAGYLPWLLYPNRTMFFFYSIAFEPYLLLALAATIGLMVVRPPGVDSVDELVAAEASYGLKVRRGVALGFVIAAVVVSAFYFPISAGLPVPYWFWHIHMWSPTWI</sequence>
<keyword evidence="10" id="KW-1003">Cell membrane</keyword>
<comment type="subcellular location">
    <subcellularLocation>
        <location evidence="10">Cell membrane</location>
    </subcellularLocation>
    <subcellularLocation>
        <location evidence="1">Endomembrane system</location>
        <topology evidence="1">Multi-pass membrane protein</topology>
    </subcellularLocation>
</comment>
<evidence type="ECO:0000256" key="4">
    <source>
        <dbReference type="ARBA" id="ARBA00022676"/>
    </source>
</evidence>
<dbReference type="EC" id="2.4.1.-" evidence="10"/>
<dbReference type="InterPro" id="IPR003342">
    <property type="entry name" value="ArnT-like_N"/>
</dbReference>
<feature type="transmembrane region" description="Helical" evidence="10">
    <location>
        <begin position="249"/>
        <end position="269"/>
    </location>
</feature>